<proteinExistence type="predicted"/>
<evidence type="ECO:0000313" key="3">
    <source>
        <dbReference type="Proteomes" id="UP000295497"/>
    </source>
</evidence>
<protein>
    <recommendedName>
        <fullName evidence="1">Putative restriction endonuclease domain-containing protein</fullName>
    </recommendedName>
</protein>
<organism evidence="2 3">
    <name type="scientific">Sorangium cellulosum</name>
    <name type="common">Polyangium cellulosum</name>
    <dbReference type="NCBI Taxonomy" id="56"/>
    <lineage>
        <taxon>Bacteria</taxon>
        <taxon>Pseudomonadati</taxon>
        <taxon>Myxococcota</taxon>
        <taxon>Polyangia</taxon>
        <taxon>Polyangiales</taxon>
        <taxon>Polyangiaceae</taxon>
        <taxon>Sorangium</taxon>
    </lineage>
</organism>
<dbReference type="Gene3D" id="3.90.1570.10">
    <property type="entry name" value="tt1808, chain A"/>
    <property type="match status" value="1"/>
</dbReference>
<dbReference type="EMBL" id="CP012672">
    <property type="protein sequence ID" value="AUX37977.1"/>
    <property type="molecule type" value="Genomic_DNA"/>
</dbReference>
<dbReference type="InterPro" id="IPR008538">
    <property type="entry name" value="Uma2"/>
</dbReference>
<name>A0A4P2R4H0_SORCE</name>
<evidence type="ECO:0000313" key="2">
    <source>
        <dbReference type="EMBL" id="AUX37977.1"/>
    </source>
</evidence>
<dbReference type="Pfam" id="PF05685">
    <property type="entry name" value="Uma2"/>
    <property type="match status" value="1"/>
</dbReference>
<dbReference type="CDD" id="cd06260">
    <property type="entry name" value="DUF820-like"/>
    <property type="match status" value="1"/>
</dbReference>
<sequence>MVAVAPLSEPLAPLSEPLAPPSGQGEQRFVMSNVSWDEYVALRKLLDDHPGLRMTYCEGVLELMSPSADHEDVKTRIGRLVELWALARRARLYGYGSTTYRRKARQRGLEPDECYCVGKVNKKRPDIAIEVFITSGGIDKLDVYRGLGVPEVWIWKDGRISVHRLGEGGYEPIERSGMLPELDLDELAECARIPDQADAVDAYWARLNRGG</sequence>
<dbReference type="PANTHER" id="PTHR47152">
    <property type="entry name" value="SLR2084 PROTEIN-RELATED"/>
    <property type="match status" value="1"/>
</dbReference>
<dbReference type="Proteomes" id="UP000295497">
    <property type="component" value="Chromosome"/>
</dbReference>
<dbReference type="SUPFAM" id="SSF52980">
    <property type="entry name" value="Restriction endonuclease-like"/>
    <property type="match status" value="1"/>
</dbReference>
<accession>A0A4P2R4H0</accession>
<dbReference type="InterPro" id="IPR011335">
    <property type="entry name" value="Restrct_endonuc-II-like"/>
</dbReference>
<evidence type="ECO:0000259" key="1">
    <source>
        <dbReference type="Pfam" id="PF05685"/>
    </source>
</evidence>
<dbReference type="InterPro" id="IPR012296">
    <property type="entry name" value="Nuclease_put_TT1808"/>
</dbReference>
<reference evidence="2 3" key="1">
    <citation type="submission" date="2015-09" db="EMBL/GenBank/DDBJ databases">
        <title>Sorangium comparison.</title>
        <authorList>
            <person name="Zaburannyi N."/>
            <person name="Bunk B."/>
            <person name="Overmann J."/>
            <person name="Mueller R."/>
        </authorList>
    </citation>
    <scope>NUCLEOTIDE SEQUENCE [LARGE SCALE GENOMIC DNA]</scope>
    <source>
        <strain evidence="2 3">So ce836</strain>
    </source>
</reference>
<gene>
    <name evidence="2" type="ORF">SOCE836_102150</name>
</gene>
<dbReference type="PANTHER" id="PTHR47152:SF4">
    <property type="entry name" value="SLR0445 PROTEIN"/>
    <property type="match status" value="1"/>
</dbReference>
<dbReference type="AlphaFoldDB" id="A0A4P2R4H0"/>
<feature type="domain" description="Putative restriction endonuclease" evidence="1">
    <location>
        <begin position="36"/>
        <end position="185"/>
    </location>
</feature>